<proteinExistence type="predicted"/>
<protein>
    <submittedName>
        <fullName evidence="1">Uncharacterized protein</fullName>
    </submittedName>
</protein>
<sequence>AFVFVFHVAFDTENEDAFQTYIDEKIQLVATSFCWGDKGYVFIGTADDSLIQVLLQFDREKQPFRATRFAEEEKFKTTGS</sequence>
<name>A0A8S3AVY3_9BILA</name>
<dbReference type="Proteomes" id="UP000681720">
    <property type="component" value="Unassembled WGS sequence"/>
</dbReference>
<organism evidence="1 2">
    <name type="scientific">Rotaria magnacalcarata</name>
    <dbReference type="NCBI Taxonomy" id="392030"/>
    <lineage>
        <taxon>Eukaryota</taxon>
        <taxon>Metazoa</taxon>
        <taxon>Spiralia</taxon>
        <taxon>Gnathifera</taxon>
        <taxon>Rotifera</taxon>
        <taxon>Eurotatoria</taxon>
        <taxon>Bdelloidea</taxon>
        <taxon>Philodinida</taxon>
        <taxon>Philodinidae</taxon>
        <taxon>Rotaria</taxon>
    </lineage>
</organism>
<accession>A0A8S3AVY3</accession>
<feature type="non-terminal residue" evidence="1">
    <location>
        <position position="80"/>
    </location>
</feature>
<reference evidence="1" key="1">
    <citation type="submission" date="2021-02" db="EMBL/GenBank/DDBJ databases">
        <authorList>
            <person name="Nowell W R."/>
        </authorList>
    </citation>
    <scope>NUCLEOTIDE SEQUENCE</scope>
</reference>
<comment type="caution">
    <text evidence="1">The sequence shown here is derived from an EMBL/GenBank/DDBJ whole genome shotgun (WGS) entry which is preliminary data.</text>
</comment>
<evidence type="ECO:0000313" key="2">
    <source>
        <dbReference type="Proteomes" id="UP000681720"/>
    </source>
</evidence>
<dbReference type="AlphaFoldDB" id="A0A8S3AVY3"/>
<evidence type="ECO:0000313" key="1">
    <source>
        <dbReference type="EMBL" id="CAF4754288.1"/>
    </source>
</evidence>
<feature type="non-terminal residue" evidence="1">
    <location>
        <position position="1"/>
    </location>
</feature>
<dbReference type="EMBL" id="CAJOBJ010138883">
    <property type="protein sequence ID" value="CAF4754288.1"/>
    <property type="molecule type" value="Genomic_DNA"/>
</dbReference>
<gene>
    <name evidence="1" type="ORF">GIL414_LOCUS45288</name>
</gene>